<dbReference type="GO" id="GO:0004674">
    <property type="term" value="F:protein serine/threonine kinase activity"/>
    <property type="evidence" value="ECO:0007669"/>
    <property type="project" value="UniProtKB-KW"/>
</dbReference>
<gene>
    <name evidence="11" type="ORF">FOF52_11170</name>
</gene>
<dbReference type="InterPro" id="IPR017441">
    <property type="entry name" value="Protein_kinase_ATP_BS"/>
</dbReference>
<dbReference type="PROSITE" id="PS00108">
    <property type="entry name" value="PROTEIN_KINASE_ST"/>
    <property type="match status" value="1"/>
</dbReference>
<dbReference type="InterPro" id="IPR011009">
    <property type="entry name" value="Kinase-like_dom_sf"/>
</dbReference>
<dbReference type="RefSeq" id="WP_248589915.1">
    <property type="nucleotide sequence ID" value="NZ_BAABEB010000002.1"/>
</dbReference>
<dbReference type="InterPro" id="IPR050660">
    <property type="entry name" value="NEK_Ser/Thr_kinase"/>
</dbReference>
<protein>
    <recommendedName>
        <fullName evidence="2">non-specific serine/threonine protein kinase</fullName>
        <ecNumber evidence="2">2.7.11.1</ecNumber>
    </recommendedName>
</protein>
<proteinExistence type="inferred from homology"/>
<feature type="transmembrane region" description="Helical" evidence="9">
    <location>
        <begin position="438"/>
        <end position="460"/>
    </location>
</feature>
<feature type="domain" description="Protein kinase" evidence="10">
    <location>
        <begin position="23"/>
        <end position="287"/>
    </location>
</feature>
<dbReference type="SUPFAM" id="SSF56112">
    <property type="entry name" value="Protein kinase-like (PK-like)"/>
    <property type="match status" value="1"/>
</dbReference>
<feature type="compositionally biased region" description="Pro residues" evidence="8">
    <location>
        <begin position="305"/>
        <end position="318"/>
    </location>
</feature>
<keyword evidence="3" id="KW-0808">Transferase</keyword>
<feature type="region of interest" description="Disordered" evidence="8">
    <location>
        <begin position="292"/>
        <end position="435"/>
    </location>
</feature>
<feature type="compositionally biased region" description="Pro residues" evidence="8">
    <location>
        <begin position="405"/>
        <end position="422"/>
    </location>
</feature>
<feature type="compositionally biased region" description="Pro residues" evidence="8">
    <location>
        <begin position="344"/>
        <end position="387"/>
    </location>
</feature>
<keyword evidence="6 7" id="KW-0067">ATP-binding</keyword>
<dbReference type="EMBL" id="CP051627">
    <property type="protein sequence ID" value="UPT21440.1"/>
    <property type="molecule type" value="Genomic_DNA"/>
</dbReference>
<evidence type="ECO:0000256" key="3">
    <source>
        <dbReference type="ARBA" id="ARBA00022679"/>
    </source>
</evidence>
<keyword evidence="9" id="KW-0472">Membrane</keyword>
<evidence type="ECO:0000256" key="7">
    <source>
        <dbReference type="PROSITE-ProRule" id="PRU10141"/>
    </source>
</evidence>
<keyword evidence="5 11" id="KW-0418">Kinase</keyword>
<dbReference type="PROSITE" id="PS50011">
    <property type="entry name" value="PROTEIN_KINASE_DOM"/>
    <property type="match status" value="1"/>
</dbReference>
<feature type="binding site" evidence="7">
    <location>
        <position position="51"/>
    </location>
    <ligand>
        <name>ATP</name>
        <dbReference type="ChEBI" id="CHEBI:30616"/>
    </ligand>
</feature>
<evidence type="ECO:0000256" key="1">
    <source>
        <dbReference type="ARBA" id="ARBA00010886"/>
    </source>
</evidence>
<evidence type="ECO:0000256" key="5">
    <source>
        <dbReference type="ARBA" id="ARBA00022777"/>
    </source>
</evidence>
<dbReference type="CDD" id="cd14014">
    <property type="entry name" value="STKc_PknB_like"/>
    <property type="match status" value="1"/>
</dbReference>
<evidence type="ECO:0000313" key="12">
    <source>
        <dbReference type="Proteomes" id="UP000832041"/>
    </source>
</evidence>
<keyword evidence="4 7" id="KW-0547">Nucleotide-binding</keyword>
<dbReference type="Gene3D" id="3.30.200.20">
    <property type="entry name" value="Phosphorylase Kinase, domain 1"/>
    <property type="match status" value="1"/>
</dbReference>
<evidence type="ECO:0000313" key="11">
    <source>
        <dbReference type="EMBL" id="UPT21440.1"/>
    </source>
</evidence>
<dbReference type="EC" id="2.7.11.1" evidence="2"/>
<dbReference type="Gene3D" id="1.10.510.10">
    <property type="entry name" value="Transferase(Phosphotransferase) domain 1"/>
    <property type="match status" value="1"/>
</dbReference>
<dbReference type="PROSITE" id="PS00107">
    <property type="entry name" value="PROTEIN_KINASE_ATP"/>
    <property type="match status" value="1"/>
</dbReference>
<keyword evidence="9" id="KW-1133">Transmembrane helix</keyword>
<evidence type="ECO:0000256" key="4">
    <source>
        <dbReference type="ARBA" id="ARBA00022741"/>
    </source>
</evidence>
<accession>A0ABY4L540</accession>
<reference evidence="11 12" key="1">
    <citation type="submission" date="2020-04" db="EMBL/GenBank/DDBJ databases">
        <title>Thermobifida alba genome sequencing and assembly.</title>
        <authorList>
            <person name="Luzics S."/>
            <person name="Horvath B."/>
            <person name="Nagy I."/>
            <person name="Toth A."/>
            <person name="Nagy I."/>
            <person name="Kukolya J."/>
        </authorList>
    </citation>
    <scope>NUCLEOTIDE SEQUENCE [LARGE SCALE GENOMIC DNA]</scope>
    <source>
        <strain evidence="11 12">DSM 43795</strain>
    </source>
</reference>
<dbReference type="InterPro" id="IPR000719">
    <property type="entry name" value="Prot_kinase_dom"/>
</dbReference>
<keyword evidence="12" id="KW-1185">Reference proteome</keyword>
<comment type="similarity">
    <text evidence="1">Belongs to the protein kinase superfamily. NEK Ser/Thr protein kinase family. NIMA subfamily.</text>
</comment>
<feature type="compositionally biased region" description="Low complexity" evidence="8">
    <location>
        <begin position="319"/>
        <end position="343"/>
    </location>
</feature>
<dbReference type="Pfam" id="PF00069">
    <property type="entry name" value="Pkinase"/>
    <property type="match status" value="1"/>
</dbReference>
<dbReference type="SMART" id="SM00220">
    <property type="entry name" value="S_TKc"/>
    <property type="match status" value="1"/>
</dbReference>
<evidence type="ECO:0000256" key="2">
    <source>
        <dbReference type="ARBA" id="ARBA00012513"/>
    </source>
</evidence>
<organism evidence="11 12">
    <name type="scientific">Thermobifida alba</name>
    <name type="common">Thermomonospora alba</name>
    <dbReference type="NCBI Taxonomy" id="53522"/>
    <lineage>
        <taxon>Bacteria</taxon>
        <taxon>Bacillati</taxon>
        <taxon>Actinomycetota</taxon>
        <taxon>Actinomycetes</taxon>
        <taxon>Streptosporangiales</taxon>
        <taxon>Nocardiopsidaceae</taxon>
        <taxon>Thermobifida</taxon>
    </lineage>
</organism>
<evidence type="ECO:0000259" key="10">
    <source>
        <dbReference type="PROSITE" id="PS50011"/>
    </source>
</evidence>
<sequence>MTRNGHERARPLRTGDPTELGDYRIVGRLGRGGMGTVYLGRDAARRLVAVKLIHPDLSEDPAFRQRFAREVAAARRVARFSTAAVLDARLDSDPLFIVSEYVPGPNLAEAVKTDGPMHGGTLESLAVGVAAALTAIHGAGVVHRDLKPANVLLSTVGPKVIDFGIARALDDDSAVTRSSQIMGTPSYLAPEIIAGDPPGPPSDIFSWGCLVAYAGTGRTPFNAPTVPAVLHQIISGQPDLSGLDPALRELVESALDKFPDNRPTAQQLLNRLVGQEEPSPDAVHETVVRSWTPPSVARPESAPSGPQPAPPATTPPTGQPAAAAALPPVATPSAGQPAAAPNREPVPPPPGTPPVGQPTAAPPPAGVLPAAPPFAAPPPAGTPPAGQPAPATAPLSGGFGAFPQGAPPSTPTPPGGQPPPAADSPQPERPRRPLPLRAVGAGAGVLVLAAAAALGGAWLFGGREMPQGIQIYADDFTSPQGWDDRDFDPSDTFYWRGYYQGGYALSADGDSRTSTGHPAPVYDLPTRVRVSAAARVLSGPDYGTYGLYCFRNDDGDDTVTSYYASVRVDGTAAQIRRDGGEEGSTHLEEAIGDPLLPGFTASPEDGGEPAVNTLDFTCELDDAADTVTLNLWLNGEHVLEAVDSKPLPHDGEGAPQAGIRATRGAGGGGNLVVVFDDFAVYRLDGADAGESER</sequence>
<dbReference type="PANTHER" id="PTHR43671:SF13">
    <property type="entry name" value="SERINE_THREONINE-PROTEIN KINASE NEK2"/>
    <property type="match status" value="1"/>
</dbReference>
<evidence type="ECO:0000256" key="9">
    <source>
        <dbReference type="SAM" id="Phobius"/>
    </source>
</evidence>
<name>A0ABY4L540_THEAE</name>
<evidence type="ECO:0000256" key="8">
    <source>
        <dbReference type="SAM" id="MobiDB-lite"/>
    </source>
</evidence>
<dbReference type="InterPro" id="IPR008271">
    <property type="entry name" value="Ser/Thr_kinase_AS"/>
</dbReference>
<dbReference type="Proteomes" id="UP000832041">
    <property type="component" value="Chromosome"/>
</dbReference>
<keyword evidence="9" id="KW-0812">Transmembrane</keyword>
<dbReference type="PANTHER" id="PTHR43671">
    <property type="entry name" value="SERINE/THREONINE-PROTEIN KINASE NEK"/>
    <property type="match status" value="1"/>
</dbReference>
<keyword evidence="11" id="KW-0723">Serine/threonine-protein kinase</keyword>
<evidence type="ECO:0000256" key="6">
    <source>
        <dbReference type="ARBA" id="ARBA00022840"/>
    </source>
</evidence>